<evidence type="ECO:0000313" key="1">
    <source>
        <dbReference type="EMBL" id="KAB1070068.1"/>
    </source>
</evidence>
<evidence type="ECO:0000313" key="2">
    <source>
        <dbReference type="Proteomes" id="UP000474159"/>
    </source>
</evidence>
<name>A0A6L3SNT9_9HYPH</name>
<accession>A0A6L3SNT9</accession>
<reference evidence="1 2" key="1">
    <citation type="submission" date="2019-09" db="EMBL/GenBank/DDBJ databases">
        <title>YIM 48816 draft genome.</title>
        <authorList>
            <person name="Jiang L."/>
        </authorList>
    </citation>
    <scope>NUCLEOTIDE SEQUENCE [LARGE SCALE GENOMIC DNA]</scope>
    <source>
        <strain evidence="1 2">YIM 48816</strain>
    </source>
</reference>
<protein>
    <submittedName>
        <fullName evidence="1">Uncharacterized protein</fullName>
    </submittedName>
</protein>
<organism evidence="1 2">
    <name type="scientific">Methylobacterium soli</name>
    <dbReference type="NCBI Taxonomy" id="553447"/>
    <lineage>
        <taxon>Bacteria</taxon>
        <taxon>Pseudomonadati</taxon>
        <taxon>Pseudomonadota</taxon>
        <taxon>Alphaproteobacteria</taxon>
        <taxon>Hyphomicrobiales</taxon>
        <taxon>Methylobacteriaceae</taxon>
        <taxon>Methylobacterium</taxon>
    </lineage>
</organism>
<proteinExistence type="predicted"/>
<dbReference type="AlphaFoldDB" id="A0A6L3SNT9"/>
<sequence length="74" mass="8469">MFRKRWTPEILKRLNEQWLIVAAPWDMPEGSHELDAWTLVIDGHDHSVVGGGADDRPIAKGDRLQIRIEPAKEV</sequence>
<dbReference type="OrthoDB" id="7998382at2"/>
<comment type="caution">
    <text evidence="1">The sequence shown here is derived from an EMBL/GenBank/DDBJ whole genome shotgun (WGS) entry which is preliminary data.</text>
</comment>
<dbReference type="Proteomes" id="UP000474159">
    <property type="component" value="Unassembled WGS sequence"/>
</dbReference>
<gene>
    <name evidence="1" type="ORF">F6X53_30535</name>
</gene>
<dbReference type="EMBL" id="VZZK01000069">
    <property type="protein sequence ID" value="KAB1070068.1"/>
    <property type="molecule type" value="Genomic_DNA"/>
</dbReference>
<dbReference type="RefSeq" id="WP_151005445.1">
    <property type="nucleotide sequence ID" value="NZ_BPQY01000104.1"/>
</dbReference>
<keyword evidence="2" id="KW-1185">Reference proteome</keyword>